<evidence type="ECO:0000313" key="2">
    <source>
        <dbReference type="EMBL" id="OAP62445.1"/>
    </source>
</evidence>
<proteinExistence type="predicted"/>
<protein>
    <submittedName>
        <fullName evidence="2">Uncharacterized protein</fullName>
    </submittedName>
</protein>
<dbReference type="GeneID" id="30008817"/>
<gene>
    <name evidence="2" type="ORF">AYL99_04648</name>
</gene>
<dbReference type="RefSeq" id="XP_018695812.1">
    <property type="nucleotide sequence ID" value="XM_018836162.1"/>
</dbReference>
<feature type="region of interest" description="Disordered" evidence="1">
    <location>
        <begin position="187"/>
        <end position="208"/>
    </location>
</feature>
<dbReference type="EMBL" id="LVYI01000003">
    <property type="protein sequence ID" value="OAP62445.1"/>
    <property type="molecule type" value="Genomic_DNA"/>
</dbReference>
<comment type="caution">
    <text evidence="2">The sequence shown here is derived from an EMBL/GenBank/DDBJ whole genome shotgun (WGS) entry which is preliminary data.</text>
</comment>
<sequence>MVPAPASSADQRLANTARMEGHNRILPNSSLLDHLKPPGAGLSETQQRVYLALLFTINNDFFAFKDNRHASNAYLHMLMHSADAGPYEDFTLQCVGAKLPSLPMLLAISHHVAETYYAQGNATGGATSAEEVFRFVELTMMTSTGRRDAVLRALWSWVTSPDRAILCCLHTEQLEAMLEEIENLQSRRRASHDEHTPIRDDDDNVDNGPRFLPLYAN</sequence>
<reference evidence="2 3" key="1">
    <citation type="submission" date="2016-04" db="EMBL/GenBank/DDBJ databases">
        <title>Draft genome of Fonsecaea erecta CBS 125763.</title>
        <authorList>
            <person name="Weiss V.A."/>
            <person name="Vicente V.A."/>
            <person name="Raittz R.T."/>
            <person name="Moreno L.F."/>
            <person name="De Souza E.M."/>
            <person name="Pedrosa F.O."/>
            <person name="Steffens M.B."/>
            <person name="Faoro H."/>
            <person name="Tadra-Sfeir M.Z."/>
            <person name="Najafzadeh M.J."/>
            <person name="Felipe M.S."/>
            <person name="Teixeira M."/>
            <person name="Sun J."/>
            <person name="Xi L."/>
            <person name="Gomes R."/>
            <person name="De Azevedo C.M."/>
            <person name="Salgado C.G."/>
            <person name="Da Silva M.B."/>
            <person name="Nascimento M.F."/>
            <person name="Queiroz-Telles F."/>
            <person name="Attili D.S."/>
            <person name="Gorbushina A."/>
        </authorList>
    </citation>
    <scope>NUCLEOTIDE SEQUENCE [LARGE SCALE GENOMIC DNA]</scope>
    <source>
        <strain evidence="2 3">CBS 125763</strain>
    </source>
</reference>
<accession>A0A178ZTT5</accession>
<dbReference type="AlphaFoldDB" id="A0A178ZTT5"/>
<organism evidence="2 3">
    <name type="scientific">Fonsecaea erecta</name>
    <dbReference type="NCBI Taxonomy" id="1367422"/>
    <lineage>
        <taxon>Eukaryota</taxon>
        <taxon>Fungi</taxon>
        <taxon>Dikarya</taxon>
        <taxon>Ascomycota</taxon>
        <taxon>Pezizomycotina</taxon>
        <taxon>Eurotiomycetes</taxon>
        <taxon>Chaetothyriomycetidae</taxon>
        <taxon>Chaetothyriales</taxon>
        <taxon>Herpotrichiellaceae</taxon>
        <taxon>Fonsecaea</taxon>
    </lineage>
</organism>
<name>A0A178ZTT5_9EURO</name>
<evidence type="ECO:0000313" key="3">
    <source>
        <dbReference type="Proteomes" id="UP000078343"/>
    </source>
</evidence>
<evidence type="ECO:0000256" key="1">
    <source>
        <dbReference type="SAM" id="MobiDB-lite"/>
    </source>
</evidence>
<keyword evidence="3" id="KW-1185">Reference proteome</keyword>
<dbReference type="Proteomes" id="UP000078343">
    <property type="component" value="Unassembled WGS sequence"/>
</dbReference>